<dbReference type="AlphaFoldDB" id="A0A9D2KW48"/>
<protein>
    <recommendedName>
        <fullName evidence="3">Tetratricopeptide repeat protein</fullName>
    </recommendedName>
</protein>
<proteinExistence type="predicted"/>
<evidence type="ECO:0000313" key="1">
    <source>
        <dbReference type="EMBL" id="HJA85849.1"/>
    </source>
</evidence>
<dbReference type="Proteomes" id="UP000823862">
    <property type="component" value="Unassembled WGS sequence"/>
</dbReference>
<sequence length="216" mass="24083">MMKEGEHKKYGPDRNFRRRLLLFLGGVLGGWTGMAAQSACLVESSADFQAAALQEERSFLDTLSVRLEKGDVAGAVNYGNFVLQQDSTEAGKAVKAYEIAVELGQKDAYVEAASFCKKALSYDIFFGKAHLLLARLYAAHPCWTEERALNQCTYYLVLDNLIRAKQLDVALEKESDELLALYSKKLPTRKDLFMLGYTTGDRVHIGGWIGESIVIR</sequence>
<reference evidence="1" key="2">
    <citation type="submission" date="2021-04" db="EMBL/GenBank/DDBJ databases">
        <authorList>
            <person name="Gilroy R."/>
        </authorList>
    </citation>
    <scope>NUCLEOTIDE SEQUENCE</scope>
    <source>
        <strain evidence="1">ChiHjej12B11-9795</strain>
    </source>
</reference>
<evidence type="ECO:0000313" key="2">
    <source>
        <dbReference type="Proteomes" id="UP000823862"/>
    </source>
</evidence>
<organism evidence="1 2">
    <name type="scientific">Candidatus Bacteroides avicola</name>
    <dbReference type="NCBI Taxonomy" id="2838468"/>
    <lineage>
        <taxon>Bacteria</taxon>
        <taxon>Pseudomonadati</taxon>
        <taxon>Bacteroidota</taxon>
        <taxon>Bacteroidia</taxon>
        <taxon>Bacteroidales</taxon>
        <taxon>Bacteroidaceae</taxon>
        <taxon>Bacteroides</taxon>
    </lineage>
</organism>
<dbReference type="EMBL" id="DWZI01000036">
    <property type="protein sequence ID" value="HJA85849.1"/>
    <property type="molecule type" value="Genomic_DNA"/>
</dbReference>
<evidence type="ECO:0008006" key="3">
    <source>
        <dbReference type="Google" id="ProtNLM"/>
    </source>
</evidence>
<name>A0A9D2KW48_9BACE</name>
<reference evidence="1" key="1">
    <citation type="journal article" date="2021" name="PeerJ">
        <title>Extensive microbial diversity within the chicken gut microbiome revealed by metagenomics and culture.</title>
        <authorList>
            <person name="Gilroy R."/>
            <person name="Ravi A."/>
            <person name="Getino M."/>
            <person name="Pursley I."/>
            <person name="Horton D.L."/>
            <person name="Alikhan N.F."/>
            <person name="Baker D."/>
            <person name="Gharbi K."/>
            <person name="Hall N."/>
            <person name="Watson M."/>
            <person name="Adriaenssens E.M."/>
            <person name="Foster-Nyarko E."/>
            <person name="Jarju S."/>
            <person name="Secka A."/>
            <person name="Antonio M."/>
            <person name="Oren A."/>
            <person name="Chaudhuri R.R."/>
            <person name="La Ragione R."/>
            <person name="Hildebrand F."/>
            <person name="Pallen M.J."/>
        </authorList>
    </citation>
    <scope>NUCLEOTIDE SEQUENCE</scope>
    <source>
        <strain evidence="1">ChiHjej12B11-9795</strain>
    </source>
</reference>
<accession>A0A9D2KW48</accession>
<gene>
    <name evidence="1" type="ORF">H9950_06615</name>
</gene>
<comment type="caution">
    <text evidence="1">The sequence shown here is derived from an EMBL/GenBank/DDBJ whole genome shotgun (WGS) entry which is preliminary data.</text>
</comment>